<comment type="caution">
    <text evidence="1">The sequence shown here is derived from an EMBL/GenBank/DDBJ whole genome shotgun (WGS) entry which is preliminary data.</text>
</comment>
<reference evidence="1" key="1">
    <citation type="journal article" date="2021" name="New Phytol.">
        <title>Evolutionary innovations through gain and loss of genes in the ectomycorrhizal Boletales.</title>
        <authorList>
            <person name="Wu G."/>
            <person name="Miyauchi S."/>
            <person name="Morin E."/>
            <person name="Kuo A."/>
            <person name="Drula E."/>
            <person name="Varga T."/>
            <person name="Kohler A."/>
            <person name="Feng B."/>
            <person name="Cao Y."/>
            <person name="Lipzen A."/>
            <person name="Daum C."/>
            <person name="Hundley H."/>
            <person name="Pangilinan J."/>
            <person name="Johnson J."/>
            <person name="Barry K."/>
            <person name="LaButti K."/>
            <person name="Ng V."/>
            <person name="Ahrendt S."/>
            <person name="Min B."/>
            <person name="Choi I.G."/>
            <person name="Park H."/>
            <person name="Plett J.M."/>
            <person name="Magnuson J."/>
            <person name="Spatafora J.W."/>
            <person name="Nagy L.G."/>
            <person name="Henrissat B."/>
            <person name="Grigoriev I.V."/>
            <person name="Yang Z.L."/>
            <person name="Xu J."/>
            <person name="Martin F.M."/>
        </authorList>
    </citation>
    <scope>NUCLEOTIDE SEQUENCE</scope>
    <source>
        <strain evidence="1">KUC20120723A-06</strain>
    </source>
</reference>
<organism evidence="1 2">
    <name type="scientific">Leucogyrophana mollusca</name>
    <dbReference type="NCBI Taxonomy" id="85980"/>
    <lineage>
        <taxon>Eukaryota</taxon>
        <taxon>Fungi</taxon>
        <taxon>Dikarya</taxon>
        <taxon>Basidiomycota</taxon>
        <taxon>Agaricomycotina</taxon>
        <taxon>Agaricomycetes</taxon>
        <taxon>Agaricomycetidae</taxon>
        <taxon>Boletales</taxon>
        <taxon>Boletales incertae sedis</taxon>
        <taxon>Leucogyrophana</taxon>
    </lineage>
</organism>
<gene>
    <name evidence="1" type="ORF">BV22DRAFT_1192965</name>
</gene>
<evidence type="ECO:0000313" key="1">
    <source>
        <dbReference type="EMBL" id="KAH7928255.1"/>
    </source>
</evidence>
<evidence type="ECO:0000313" key="2">
    <source>
        <dbReference type="Proteomes" id="UP000790709"/>
    </source>
</evidence>
<proteinExistence type="predicted"/>
<name>A0ACB8BQP7_9AGAM</name>
<keyword evidence="2" id="KW-1185">Reference proteome</keyword>
<protein>
    <submittedName>
        <fullName evidence="1">Uncharacterized protein</fullName>
    </submittedName>
</protein>
<dbReference type="Proteomes" id="UP000790709">
    <property type="component" value="Unassembled WGS sequence"/>
</dbReference>
<dbReference type="EMBL" id="MU266355">
    <property type="protein sequence ID" value="KAH7928255.1"/>
    <property type="molecule type" value="Genomic_DNA"/>
</dbReference>
<accession>A0ACB8BQP7</accession>
<sequence>MTPVSQTLWLHLLPPAQNTFAASSRIFLVEMPPKTKSLPRNGFADPSEQVKNSNEERLGSSEGSRGEEGAMDMPPSAFAEPSEPSARGKPAGGLAKAVDAGDTEIEDVGTGETFWEMGVVAAL</sequence>